<proteinExistence type="predicted"/>
<sequence length="76" mass="8482">MAREVIFCTDKNHTKTYATKANLERAIAKAEWLGECARYFIHMTEDGRLTPVFLLNSLPAGTGAVWCAQHGWNVVG</sequence>
<dbReference type="KEGG" id="vg:23679242"/>
<evidence type="ECO:0000313" key="2">
    <source>
        <dbReference type="Proteomes" id="UP000030228"/>
    </source>
</evidence>
<name>A0A0A1IWW3_9CAUD</name>
<reference evidence="1 2" key="1">
    <citation type="journal article" date="2015" name="PLoS ONE">
        <title>Investigation of a Large Collection of Pseudomonas aeruginosa Bacteriophages Collected from a Single Environmental Source in Abidjan, Cote d'Ivoire.</title>
        <authorList>
            <person name="Essoh C."/>
            <person name="Latino L."/>
            <person name="Midoux C."/>
            <person name="Blouin Y."/>
            <person name="Loukou G."/>
            <person name="Nguetta S.P."/>
            <person name="Lathro S."/>
            <person name="Cablanmian A."/>
            <person name="Kouassi A.K."/>
            <person name="Vergnaud G."/>
            <person name="Pourcel C."/>
        </authorList>
    </citation>
    <scope>NUCLEOTIDE SEQUENCE [LARGE SCALE GENOMIC DNA]</scope>
    <source>
        <strain evidence="1">Ab27</strain>
    </source>
</reference>
<dbReference type="EMBL" id="LN610579">
    <property type="protein sequence ID" value="CEF89869.1"/>
    <property type="molecule type" value="Genomic_DNA"/>
</dbReference>
<dbReference type="GeneID" id="23679242"/>
<gene>
    <name evidence="1" type="primary">ORF83</name>
</gene>
<organism evidence="1 2">
    <name type="scientific">Pseudomonas phage vB_PaeM_PAO1_Ab27</name>
    <dbReference type="NCBI Taxonomy" id="1548907"/>
    <lineage>
        <taxon>Viruses</taxon>
        <taxon>Duplodnaviria</taxon>
        <taxon>Heunggongvirae</taxon>
        <taxon>Uroviricota</taxon>
        <taxon>Caudoviricetes</taxon>
        <taxon>Lindbergviridae</taxon>
        <taxon>Pbunavirus</taxon>
        <taxon>Pbunavirus LS1</taxon>
    </lineage>
</organism>
<dbReference type="RefSeq" id="YP_009124386.1">
    <property type="nucleotide sequence ID" value="NC_026586.1"/>
</dbReference>
<evidence type="ECO:0000313" key="1">
    <source>
        <dbReference type="EMBL" id="CEF89869.1"/>
    </source>
</evidence>
<protein>
    <submittedName>
        <fullName evidence="1">Uncharacterized protein</fullName>
    </submittedName>
</protein>
<accession>A0A0A1IWW3</accession>
<dbReference type="Proteomes" id="UP000030228">
    <property type="component" value="Genome"/>
</dbReference>